<evidence type="ECO:0000313" key="1">
    <source>
        <dbReference type="EMBL" id="GFQ64244.1"/>
    </source>
</evidence>
<accession>A0A8X6EYE3</accession>
<dbReference type="OrthoDB" id="10288491at2759"/>
<keyword evidence="2" id="KW-1185">Reference proteome</keyword>
<dbReference type="EMBL" id="BMAO01029884">
    <property type="protein sequence ID" value="GFQ64244.1"/>
    <property type="molecule type" value="Genomic_DNA"/>
</dbReference>
<comment type="caution">
    <text evidence="1">The sequence shown here is derived from an EMBL/GenBank/DDBJ whole genome shotgun (WGS) entry which is preliminary data.</text>
</comment>
<protein>
    <submittedName>
        <fullName evidence="1">Uncharacterized protein</fullName>
    </submittedName>
</protein>
<dbReference type="Proteomes" id="UP000887116">
    <property type="component" value="Unassembled WGS sequence"/>
</dbReference>
<sequence>MKIVGEKRSLKSINLSLTSNHHHHHYLHSWEPFYLLNQFLNRSVKINGTEPENWSWKRMTAPNGRTFYIRIECIHGDLLSMELYEISQLRSIAPFSDRSISWKTPLAAHPSQKSK</sequence>
<organism evidence="1 2">
    <name type="scientific">Trichonephila clavata</name>
    <name type="common">Joro spider</name>
    <name type="synonym">Nephila clavata</name>
    <dbReference type="NCBI Taxonomy" id="2740835"/>
    <lineage>
        <taxon>Eukaryota</taxon>
        <taxon>Metazoa</taxon>
        <taxon>Ecdysozoa</taxon>
        <taxon>Arthropoda</taxon>
        <taxon>Chelicerata</taxon>
        <taxon>Arachnida</taxon>
        <taxon>Araneae</taxon>
        <taxon>Araneomorphae</taxon>
        <taxon>Entelegynae</taxon>
        <taxon>Araneoidea</taxon>
        <taxon>Nephilidae</taxon>
        <taxon>Trichonephila</taxon>
    </lineage>
</organism>
<name>A0A8X6EYE3_TRICU</name>
<proteinExistence type="predicted"/>
<reference evidence="1" key="1">
    <citation type="submission" date="2020-07" db="EMBL/GenBank/DDBJ databases">
        <title>Multicomponent nature underlies the extraordinary mechanical properties of spider dragline silk.</title>
        <authorList>
            <person name="Kono N."/>
            <person name="Nakamura H."/>
            <person name="Mori M."/>
            <person name="Yoshida Y."/>
            <person name="Ohtoshi R."/>
            <person name="Malay A.D."/>
            <person name="Moran D.A.P."/>
            <person name="Tomita M."/>
            <person name="Numata K."/>
            <person name="Arakawa K."/>
        </authorList>
    </citation>
    <scope>NUCLEOTIDE SEQUENCE</scope>
</reference>
<gene>
    <name evidence="1" type="ORF">TNCT_112541</name>
</gene>
<evidence type="ECO:0000313" key="2">
    <source>
        <dbReference type="Proteomes" id="UP000887116"/>
    </source>
</evidence>
<dbReference type="AlphaFoldDB" id="A0A8X6EYE3"/>